<dbReference type="EMBL" id="AMSQ01000022">
    <property type="protein sequence ID" value="EKU45985.1"/>
    <property type="molecule type" value="Genomic_DNA"/>
</dbReference>
<dbReference type="GO" id="GO:0016787">
    <property type="term" value="F:hydrolase activity"/>
    <property type="evidence" value="ECO:0007669"/>
    <property type="project" value="InterPro"/>
</dbReference>
<proteinExistence type="predicted"/>
<dbReference type="PIRSF" id="PIRSF010386">
    <property type="entry name" value="RocB"/>
    <property type="match status" value="1"/>
</dbReference>
<name>K9AWV4_9STAP</name>
<dbReference type="STRING" id="1229783.C273_10312"/>
<dbReference type="eggNOG" id="COG4187">
    <property type="taxonomic scope" value="Bacteria"/>
</dbReference>
<keyword evidence="2" id="KW-1185">Reference proteome</keyword>
<dbReference type="PATRIC" id="fig|1229783.3.peg.2055"/>
<protein>
    <submittedName>
        <fullName evidence="1">Peptidase</fullName>
    </submittedName>
</protein>
<dbReference type="InterPro" id="IPR050072">
    <property type="entry name" value="Peptidase_M20A"/>
</dbReference>
<comment type="caution">
    <text evidence="1">The sequence shown here is derived from an EMBL/GenBank/DDBJ whole genome shotgun (WGS) entry which is preliminary data.</text>
</comment>
<dbReference type="Gene3D" id="3.40.630.10">
    <property type="entry name" value="Zn peptidases"/>
    <property type="match status" value="1"/>
</dbReference>
<dbReference type="Proteomes" id="UP000009885">
    <property type="component" value="Unassembled WGS sequence"/>
</dbReference>
<dbReference type="PANTHER" id="PTHR43808">
    <property type="entry name" value="ACETYLORNITHINE DEACETYLASE"/>
    <property type="match status" value="1"/>
</dbReference>
<dbReference type="SUPFAM" id="SSF53187">
    <property type="entry name" value="Zn-dependent exopeptidases"/>
    <property type="match status" value="1"/>
</dbReference>
<dbReference type="InterPro" id="IPR012166">
    <property type="entry name" value="Uncharacterised_RocB"/>
</dbReference>
<dbReference type="PANTHER" id="PTHR43808:SF27">
    <property type="entry name" value="PROTEIN ROCB"/>
    <property type="match status" value="1"/>
</dbReference>
<evidence type="ECO:0000313" key="2">
    <source>
        <dbReference type="Proteomes" id="UP000009885"/>
    </source>
</evidence>
<evidence type="ECO:0000313" key="1">
    <source>
        <dbReference type="EMBL" id="EKU45985.1"/>
    </source>
</evidence>
<sequence>MKDMTALWQTPEDRYDLLQRLINHQSVTFSEGEQSFPYLVRDLMMKLDYFKERQHQITLEPADDARHSVLVHYKAPTSKQTIVLISHFDTVGVEDFGTTESRAFDSADLEGLFKEEPTLLNQESLKDFESGDYIFGRGVMDMKAGLMLHMSLIEKAIREAWDVNLVLVTVPDEEVNSLGMRTAVKALRRIKEAHDLEIKLHLNGEPTFQQASDDNSHYAYTGTIGKLMPAVLCYGRETHVGNPLNGVSSNFMFSFVNQEMEYNTAFQEEFEGEVTPLPLSLMNTNLKHHYDVQTPFRTIGLYNVFTFKETPETVYAKFQEIVKKAAKYCEARYQDIMAQANYDMPVTIKVLSYKELKAYATEKLGADAVNAIIDECLKAQSETHMQSIHLVDTLMHRCREIGPAMVTFFAPPYYPSVNTSYNDEVESILETIRTTSAERFNRESKRLHYFNGICDLSYVRKDASLEDIDTFVDQTPVYNYSYVIAADDIEAISAPVLNCGPIGKDAHKISERLHKESAFNELPVILESIV</sequence>
<gene>
    <name evidence="1" type="ORF">C273_10312</name>
</gene>
<dbReference type="InterPro" id="IPR002933">
    <property type="entry name" value="Peptidase_M20"/>
</dbReference>
<dbReference type="AlphaFoldDB" id="K9AWV4"/>
<reference evidence="1 2" key="1">
    <citation type="journal article" date="2013" name="Genome Announc.">
        <title>Genome Sequence of Staphylococcus massiliensis Strain S46, Isolated from the Surface of Healthy Human Skin.</title>
        <authorList>
            <person name="Srivastav R."/>
            <person name="Singh A."/>
            <person name="Jangir P.K."/>
            <person name="Kumari C."/>
            <person name="Muduli S."/>
            <person name="Sharma R."/>
        </authorList>
    </citation>
    <scope>NUCLEOTIDE SEQUENCE [LARGE SCALE GENOMIC DNA]</scope>
    <source>
        <strain evidence="1 2">S46</strain>
    </source>
</reference>
<accession>K9AWV4</accession>
<dbReference type="Pfam" id="PF01546">
    <property type="entry name" value="Peptidase_M20"/>
    <property type="match status" value="1"/>
</dbReference>
<organism evidence="1 2">
    <name type="scientific">Staphylococcus massiliensis S46</name>
    <dbReference type="NCBI Taxonomy" id="1229783"/>
    <lineage>
        <taxon>Bacteria</taxon>
        <taxon>Bacillati</taxon>
        <taxon>Bacillota</taxon>
        <taxon>Bacilli</taxon>
        <taxon>Bacillales</taxon>
        <taxon>Staphylococcaceae</taxon>
        <taxon>Staphylococcus</taxon>
    </lineage>
</organism>